<accession>A0ABU2LFA6</accession>
<keyword evidence="2" id="KW-1185">Reference proteome</keyword>
<dbReference type="EMBL" id="JAVREN010000062">
    <property type="protein sequence ID" value="MDT0310254.1"/>
    <property type="molecule type" value="Genomic_DNA"/>
</dbReference>
<proteinExistence type="predicted"/>
<name>A0ABU2LFA6_9ACTN</name>
<evidence type="ECO:0000313" key="1">
    <source>
        <dbReference type="EMBL" id="MDT0310254.1"/>
    </source>
</evidence>
<protein>
    <submittedName>
        <fullName evidence="1">Uncharacterized protein</fullName>
    </submittedName>
</protein>
<sequence length="113" mass="12469">MAINIELLWNQGLTLGELEEFVAHARAAGGDAATPIEEITHDQDPTLHLGWRVTAQGVTRPTRLVAMPHRLMWNLHSMLEQIGGGDGDVRGLLSEIIDLDAELWEALMKHVGE</sequence>
<gene>
    <name evidence="1" type="ORF">RM780_25350</name>
</gene>
<reference evidence="2" key="1">
    <citation type="submission" date="2023-07" db="EMBL/GenBank/DDBJ databases">
        <title>30 novel species of actinomycetes from the DSMZ collection.</title>
        <authorList>
            <person name="Nouioui I."/>
        </authorList>
    </citation>
    <scope>NUCLEOTIDE SEQUENCE [LARGE SCALE GENOMIC DNA]</scope>
    <source>
        <strain evidence="2">DSM 44917</strain>
    </source>
</reference>
<dbReference type="Proteomes" id="UP001183388">
    <property type="component" value="Unassembled WGS sequence"/>
</dbReference>
<comment type="caution">
    <text evidence="1">The sequence shown here is derived from an EMBL/GenBank/DDBJ whole genome shotgun (WGS) entry which is preliminary data.</text>
</comment>
<evidence type="ECO:0000313" key="2">
    <source>
        <dbReference type="Proteomes" id="UP001183388"/>
    </source>
</evidence>
<dbReference type="RefSeq" id="WP_311633225.1">
    <property type="nucleotide sequence ID" value="NZ_JAVREN010000062.1"/>
</dbReference>
<organism evidence="1 2">
    <name type="scientific">Streptomyces boetiae</name>
    <dbReference type="NCBI Taxonomy" id="3075541"/>
    <lineage>
        <taxon>Bacteria</taxon>
        <taxon>Bacillati</taxon>
        <taxon>Actinomycetota</taxon>
        <taxon>Actinomycetes</taxon>
        <taxon>Kitasatosporales</taxon>
        <taxon>Streptomycetaceae</taxon>
        <taxon>Streptomyces</taxon>
    </lineage>
</organism>